<feature type="domain" description="SD-repeat containing protein B" evidence="5">
    <location>
        <begin position="531"/>
        <end position="593"/>
    </location>
</feature>
<dbReference type="Proteomes" id="UP000509441">
    <property type="component" value="Chromosome"/>
</dbReference>
<dbReference type="Gene3D" id="2.60.40.1120">
    <property type="entry name" value="Carboxypeptidase-like, regulatory domain"/>
    <property type="match status" value="1"/>
</dbReference>
<feature type="compositionally biased region" description="Acidic residues" evidence="4">
    <location>
        <begin position="999"/>
        <end position="1022"/>
    </location>
</feature>
<keyword evidence="2" id="KW-0964">Secreted</keyword>
<dbReference type="Gene3D" id="2.60.40.10">
    <property type="entry name" value="Immunoglobulins"/>
    <property type="match status" value="2"/>
</dbReference>
<name>A0A7D5M2C1_9ARCH</name>
<evidence type="ECO:0000256" key="2">
    <source>
        <dbReference type="ARBA" id="ARBA00022525"/>
    </source>
</evidence>
<dbReference type="GO" id="GO:0005576">
    <property type="term" value="C:extracellular region"/>
    <property type="evidence" value="ECO:0007669"/>
    <property type="project" value="UniProtKB-SubCell"/>
</dbReference>
<proteinExistence type="predicted"/>
<dbReference type="Pfam" id="PF17210">
    <property type="entry name" value="SdrD_B"/>
    <property type="match status" value="1"/>
</dbReference>
<dbReference type="SUPFAM" id="SSF117074">
    <property type="entry name" value="Hypothetical protein PA1324"/>
    <property type="match status" value="2"/>
</dbReference>
<dbReference type="EMBL" id="CP026994">
    <property type="protein sequence ID" value="QLH04315.1"/>
    <property type="molecule type" value="Genomic_DNA"/>
</dbReference>
<evidence type="ECO:0000256" key="1">
    <source>
        <dbReference type="ARBA" id="ARBA00004613"/>
    </source>
</evidence>
<comment type="subcellular location">
    <subcellularLocation>
        <location evidence="1">Secreted</location>
    </subcellularLocation>
</comment>
<dbReference type="InterPro" id="IPR013783">
    <property type="entry name" value="Ig-like_fold"/>
</dbReference>
<accession>A0A7D5M2C1</accession>
<dbReference type="AlphaFoldDB" id="A0A7D5M2C1"/>
<dbReference type="InterPro" id="IPR051417">
    <property type="entry name" value="SDr/BOS_complex"/>
</dbReference>
<dbReference type="SUPFAM" id="SSF49464">
    <property type="entry name" value="Carboxypeptidase regulatory domain-like"/>
    <property type="match status" value="1"/>
</dbReference>
<evidence type="ECO:0000259" key="5">
    <source>
        <dbReference type="Pfam" id="PF17210"/>
    </source>
</evidence>
<keyword evidence="3" id="KW-0732">Signal</keyword>
<dbReference type="PANTHER" id="PTHR23303">
    <property type="entry name" value="CARBOXYPEPTIDASE REGULATORY REGION-CONTAINING"/>
    <property type="match status" value="1"/>
</dbReference>
<feature type="region of interest" description="Disordered" evidence="4">
    <location>
        <begin position="983"/>
        <end position="1022"/>
    </location>
</feature>
<evidence type="ECO:0000313" key="7">
    <source>
        <dbReference type="Proteomes" id="UP000509441"/>
    </source>
</evidence>
<evidence type="ECO:0000256" key="3">
    <source>
        <dbReference type="ARBA" id="ARBA00022729"/>
    </source>
</evidence>
<organism evidence="6 7">
    <name type="scientific">Nitrosopumilus oxyclinae</name>
    <dbReference type="NCBI Taxonomy" id="1959104"/>
    <lineage>
        <taxon>Archaea</taxon>
        <taxon>Nitrososphaerota</taxon>
        <taxon>Nitrososphaeria</taxon>
        <taxon>Nitrosopumilales</taxon>
        <taxon>Nitrosopumilaceae</taxon>
        <taxon>Nitrosopumilus</taxon>
    </lineage>
</organism>
<gene>
    <name evidence="6" type="ORF">C5F49_02520</name>
</gene>
<keyword evidence="7" id="KW-1185">Reference proteome</keyword>
<reference evidence="6 7" key="1">
    <citation type="submission" date="2018-02" db="EMBL/GenBank/DDBJ databases">
        <title>Complete genome of Nitrosopumilus oxyclinae HCE1.</title>
        <authorList>
            <person name="Qin W."/>
            <person name="Zheng Y."/>
            <person name="Stahl D.A."/>
        </authorList>
    </citation>
    <scope>NUCLEOTIDE SEQUENCE [LARGE SCALE GENOMIC DNA]</scope>
    <source>
        <strain evidence="6 7">HCE1</strain>
    </source>
</reference>
<dbReference type="KEGG" id="nox:C5F49_02520"/>
<dbReference type="InterPro" id="IPR008969">
    <property type="entry name" value="CarboxyPept-like_regulatory"/>
</dbReference>
<dbReference type="InterPro" id="IPR033764">
    <property type="entry name" value="Sdr_B"/>
</dbReference>
<evidence type="ECO:0000313" key="6">
    <source>
        <dbReference type="EMBL" id="QLH04315.1"/>
    </source>
</evidence>
<sequence>MLKNLIAIFALTVLFSTMGVQSAFAEHPILDVIASGETHTVTINETIFDLTIEQGGTLVVVPGVTLTIEGFVENYGTIQNNGIISITGFGGYVSFNEFGFPEITQVGIACPPEECGGGFGELINFGLIENNVGASILNENFFVNEVGGIVDNSGTLSTIGGAIPQSFNGFSFPPIYQTGGGFGNGVIDNFWLIHNRAGADILVDGSFYNDRVVNNEGTITVQNGFFNNFQGTIFSCSGTEIGPINGGVITEECFVFGEVHGFKWNDLNANGLQDIDEPVVSGIEVCLYSDNDRFGGGDFGIDGVVGTDMFGIQTAFAGEGFGFDPIDCILTNVDGEYWFTDLLPAFYYVAETLPDNLVQTFPNTEECFVFGEVPTFEVFGSTAHCVDLVEEPIQNDVNFGNILAASLHGQKLTDTTGDGVGDQPRAFVEIKACKITPTNLECSTDFNDPNTFRTYTMQDDPNTPVDETGMFWLNVLPGDYRVEERAPFGTSQILPPNGEPYFVTVASGDLVENLNFVNQDIPPGDIQGSKFQDANGNGLKDLGESGISGITFCLTPSNTCTQTNFNGDFFFNNIPAGQYSVNEILPFGSVNTTPLIVQVDVISDEIAIVPPFGNTAPVPANPEVTVGPLNSWGSGGLPSVYWQNNITVSKDTSFGFDHCGVGISPTAVTLQLEFTETTETIPVILVQDPTNPDVFTTVPALEPFFPRHGVLNLNFDVFCPDGTIEFQQGGSVYIDPSGQITDVCTDEPLAGAEVTLLKEFPPGTGLFVIAAESDYIQDTGSVQTTGSDGRYGWDTVPGVYKVSVSAPGFITQDSPEVPIPPPELELDLILDRVDACPVSGDALRELKGSTVTDLENINTDDKKATKEIAKAIKSINKSVADKLWEDSTTLTEKHGHKVFDEEKKAVKSLLKAAKSDSSIDVSGIIATLVEVDAQLAQNAINEAGVFAGDKKVDKELDKANKEMDKALEQLNKDKPDKAIDQYKKAWKHAQKALEKAQENDDDDSEEEDDEDEDEDEDDDEDD</sequence>
<protein>
    <recommendedName>
        <fullName evidence="5">SD-repeat containing protein B domain-containing protein</fullName>
    </recommendedName>
</protein>
<evidence type="ECO:0000256" key="4">
    <source>
        <dbReference type="SAM" id="MobiDB-lite"/>
    </source>
</evidence>
<dbReference type="Pfam" id="PF13620">
    <property type="entry name" value="CarboxypepD_reg"/>
    <property type="match status" value="1"/>
</dbReference>
<dbReference type="PANTHER" id="PTHR23303:SF15">
    <property type="entry name" value="COLOSSIN-A"/>
    <property type="match status" value="1"/>
</dbReference>